<name>A0A977KCS1_9VIRU</name>
<organism evidence="2">
    <name type="scientific">Papaya chlorotic spot associated virus</name>
    <dbReference type="NCBI Taxonomy" id="2978146"/>
    <lineage>
        <taxon>Viruses</taxon>
        <taxon>Riboviria</taxon>
        <taxon>Orthornavirae</taxon>
        <taxon>Kitrinoviricota</taxon>
        <taxon>Alsuviricetes</taxon>
        <taxon>Tymovirales</taxon>
        <taxon>Betaflexiviridae</taxon>
        <taxon>Quinvirinae</taxon>
        <taxon>Carlavirus</taxon>
    </lineage>
</organism>
<dbReference type="EMBL" id="MZ173553">
    <property type="protein sequence ID" value="UXD78319.1"/>
    <property type="molecule type" value="Genomic_RNA"/>
</dbReference>
<dbReference type="SUPFAM" id="SSF52540">
    <property type="entry name" value="P-loop containing nucleoside triphosphate hydrolases"/>
    <property type="match status" value="1"/>
</dbReference>
<dbReference type="Pfam" id="PF01443">
    <property type="entry name" value="Viral_helicase1"/>
    <property type="match status" value="1"/>
</dbReference>
<dbReference type="GO" id="GO:0005524">
    <property type="term" value="F:ATP binding"/>
    <property type="evidence" value="ECO:0007669"/>
    <property type="project" value="InterPro"/>
</dbReference>
<dbReference type="PROSITE" id="PS51657">
    <property type="entry name" value="PSRV_HELICASE"/>
    <property type="match status" value="1"/>
</dbReference>
<feature type="domain" description="(+)RNA virus helicase C-terminal" evidence="1">
    <location>
        <begin position="1"/>
        <end position="231"/>
    </location>
</feature>
<evidence type="ECO:0000313" key="2">
    <source>
        <dbReference type="EMBL" id="UXD78319.1"/>
    </source>
</evidence>
<dbReference type="InterPro" id="IPR027351">
    <property type="entry name" value="(+)RNA_virus_helicase_core_dom"/>
</dbReference>
<sequence length="231" mass="26144">MNELLDILREYNFERLGHRLSEPIVINCVPGAGKTHLIRALLERCESFVAFTTSSPDPQNLSGKRIQHTSELKETNKLILLDEYQNLTELPAKVFAIFGDPLQSTNPFLLPADFVCYETRRFGKATASLLQSLNFRVLSNLEDTLIVEDIFSGELEGQVICFESEVANLLRAHSVDFLTPCTCQGKSFEVVTFVTSGEFSEINRHQHLICLTRHRSKLKILSPEAKYPDNL</sequence>
<dbReference type="InterPro" id="IPR027417">
    <property type="entry name" value="P-loop_NTPase"/>
</dbReference>
<accession>A0A977KCS1</accession>
<proteinExistence type="predicted"/>
<evidence type="ECO:0000259" key="1">
    <source>
        <dbReference type="PROSITE" id="PS51657"/>
    </source>
</evidence>
<reference evidence="2" key="1">
    <citation type="submission" date="2021-05" db="EMBL/GenBank/DDBJ databases">
        <title>Molecular characterization of a novel carlavirus isolated from papaya.</title>
        <authorList>
            <person name="Lin C.-C."/>
            <person name="Chen T.-C."/>
        </authorList>
    </citation>
    <scope>NUCLEOTIDE SEQUENCE</scope>
    <source>
        <strain evidence="2">TW</strain>
    </source>
</reference>
<protein>
    <submittedName>
        <fullName evidence="2">Triple gene block protein 1</fullName>
    </submittedName>
</protein>